<evidence type="ECO:0000256" key="3">
    <source>
        <dbReference type="ARBA" id="ARBA00020827"/>
    </source>
</evidence>
<dbReference type="STRING" id="3088.A0A383WM05"/>
<comment type="similarity">
    <text evidence="2">Belongs to the EMC6 family.</text>
</comment>
<feature type="transmembrane region" description="Helical" evidence="8">
    <location>
        <begin position="110"/>
        <end position="131"/>
    </location>
</feature>
<dbReference type="AlphaFoldDB" id="A0A383WM05"/>
<dbReference type="Proteomes" id="UP000256970">
    <property type="component" value="Unassembled WGS sequence"/>
</dbReference>
<dbReference type="Pfam" id="PF07019">
    <property type="entry name" value="EMC6"/>
    <property type="match status" value="1"/>
</dbReference>
<keyword evidence="5" id="KW-0256">Endoplasmic reticulum</keyword>
<dbReference type="GO" id="GO:0000045">
    <property type="term" value="P:autophagosome assembly"/>
    <property type="evidence" value="ECO:0007669"/>
    <property type="project" value="TreeGrafter"/>
</dbReference>
<evidence type="ECO:0000256" key="4">
    <source>
        <dbReference type="ARBA" id="ARBA00022692"/>
    </source>
</evidence>
<evidence type="ECO:0000313" key="9">
    <source>
        <dbReference type="EMBL" id="SZX78497.1"/>
    </source>
</evidence>
<keyword evidence="4 8" id="KW-0812">Transmembrane</keyword>
<dbReference type="PANTHER" id="PTHR20994:SF0">
    <property type="entry name" value="ER MEMBRANE PROTEIN COMPLEX SUBUNIT 6"/>
    <property type="match status" value="1"/>
</dbReference>
<proteinExistence type="inferred from homology"/>
<accession>A0A383WM05</accession>
<gene>
    <name evidence="9" type="ORF">BQ4739_LOCUS18775</name>
</gene>
<evidence type="ECO:0000256" key="7">
    <source>
        <dbReference type="ARBA" id="ARBA00023136"/>
    </source>
</evidence>
<dbReference type="GO" id="GO:0034975">
    <property type="term" value="P:protein folding in endoplasmic reticulum"/>
    <property type="evidence" value="ECO:0007669"/>
    <property type="project" value="TreeGrafter"/>
</dbReference>
<keyword evidence="6 8" id="KW-1133">Transmembrane helix</keyword>
<evidence type="ECO:0000313" key="10">
    <source>
        <dbReference type="Proteomes" id="UP000256970"/>
    </source>
</evidence>
<sequence length="138" mass="15581">MSQRRALQASSSAVVDAKRASKQQQLQLERQKLDPHSVILSPQHFKNNLGVAYFLRIYMTIVAGSAVGILGVEGWGGFAAYLISQLLCTVPILVKCGGNYKQFFPSWDKVYLEHIFSSTAILSYILFWMIFYNVCHVF</sequence>
<evidence type="ECO:0000256" key="1">
    <source>
        <dbReference type="ARBA" id="ARBA00004477"/>
    </source>
</evidence>
<organism evidence="9 10">
    <name type="scientific">Tetradesmus obliquus</name>
    <name type="common">Green alga</name>
    <name type="synonym">Acutodesmus obliquus</name>
    <dbReference type="NCBI Taxonomy" id="3088"/>
    <lineage>
        <taxon>Eukaryota</taxon>
        <taxon>Viridiplantae</taxon>
        <taxon>Chlorophyta</taxon>
        <taxon>core chlorophytes</taxon>
        <taxon>Chlorophyceae</taxon>
        <taxon>CS clade</taxon>
        <taxon>Sphaeropleales</taxon>
        <taxon>Scenedesmaceae</taxon>
        <taxon>Tetradesmus</taxon>
    </lineage>
</organism>
<keyword evidence="7 8" id="KW-0472">Membrane</keyword>
<evidence type="ECO:0000256" key="2">
    <source>
        <dbReference type="ARBA" id="ARBA00009436"/>
    </source>
</evidence>
<comment type="subcellular location">
    <subcellularLocation>
        <location evidence="1">Endoplasmic reticulum membrane</location>
        <topology evidence="1">Multi-pass membrane protein</topology>
    </subcellularLocation>
</comment>
<name>A0A383WM05_TETOB</name>
<dbReference type="PANTHER" id="PTHR20994">
    <property type="entry name" value="ER MEMBRANE PROTEIN COMPLEX SUBUNIT 6"/>
    <property type="match status" value="1"/>
</dbReference>
<reference evidence="9 10" key="1">
    <citation type="submission" date="2016-10" db="EMBL/GenBank/DDBJ databases">
        <authorList>
            <person name="Cai Z."/>
        </authorList>
    </citation>
    <scope>NUCLEOTIDE SEQUENCE [LARGE SCALE GENOMIC DNA]</scope>
</reference>
<dbReference type="EMBL" id="FNXT01001323">
    <property type="protein sequence ID" value="SZX78497.1"/>
    <property type="molecule type" value="Genomic_DNA"/>
</dbReference>
<protein>
    <recommendedName>
        <fullName evidence="3">ER membrane protein complex subunit 6</fullName>
    </recommendedName>
</protein>
<dbReference type="InterPro" id="IPR029008">
    <property type="entry name" value="EMC6-like"/>
</dbReference>
<feature type="transmembrane region" description="Helical" evidence="8">
    <location>
        <begin position="78"/>
        <end position="98"/>
    </location>
</feature>
<evidence type="ECO:0000256" key="5">
    <source>
        <dbReference type="ARBA" id="ARBA00022824"/>
    </source>
</evidence>
<evidence type="ECO:0000256" key="6">
    <source>
        <dbReference type="ARBA" id="ARBA00022989"/>
    </source>
</evidence>
<dbReference type="InterPro" id="IPR008504">
    <property type="entry name" value="Emc6"/>
</dbReference>
<keyword evidence="10" id="KW-1185">Reference proteome</keyword>
<dbReference type="GO" id="GO:0072546">
    <property type="term" value="C:EMC complex"/>
    <property type="evidence" value="ECO:0007669"/>
    <property type="project" value="InterPro"/>
</dbReference>
<feature type="transmembrane region" description="Helical" evidence="8">
    <location>
        <begin position="53"/>
        <end position="72"/>
    </location>
</feature>
<evidence type="ECO:0000256" key="8">
    <source>
        <dbReference type="SAM" id="Phobius"/>
    </source>
</evidence>